<feature type="region of interest" description="Disordered" evidence="1">
    <location>
        <begin position="118"/>
        <end position="137"/>
    </location>
</feature>
<name>A0A813KTP7_POLGL</name>
<proteinExistence type="predicted"/>
<dbReference type="PANTHER" id="PTHR46814:SF1">
    <property type="entry name" value="EGALITARIAN, ISOFORM B"/>
    <property type="match status" value="1"/>
</dbReference>
<evidence type="ECO:0000313" key="3">
    <source>
        <dbReference type="EMBL" id="CAE8710250.1"/>
    </source>
</evidence>
<dbReference type="SUPFAM" id="SSF53098">
    <property type="entry name" value="Ribonuclease H-like"/>
    <property type="match status" value="1"/>
</dbReference>
<dbReference type="GO" id="GO:0008408">
    <property type="term" value="F:3'-5' exonuclease activity"/>
    <property type="evidence" value="ECO:0007669"/>
    <property type="project" value="InterPro"/>
</dbReference>
<accession>A0A813KTP7</accession>
<organism evidence="3 4">
    <name type="scientific">Polarella glacialis</name>
    <name type="common">Dinoflagellate</name>
    <dbReference type="NCBI Taxonomy" id="89957"/>
    <lineage>
        <taxon>Eukaryota</taxon>
        <taxon>Sar</taxon>
        <taxon>Alveolata</taxon>
        <taxon>Dinophyceae</taxon>
        <taxon>Suessiales</taxon>
        <taxon>Suessiaceae</taxon>
        <taxon>Polarella</taxon>
    </lineage>
</organism>
<feature type="non-terminal residue" evidence="3">
    <location>
        <position position="454"/>
    </location>
</feature>
<dbReference type="Gene3D" id="3.30.420.10">
    <property type="entry name" value="Ribonuclease H-like superfamily/Ribonuclease H"/>
    <property type="match status" value="1"/>
</dbReference>
<dbReference type="InterPro" id="IPR012337">
    <property type="entry name" value="RNaseH-like_sf"/>
</dbReference>
<dbReference type="AlphaFoldDB" id="A0A813KTP7"/>
<dbReference type="EMBL" id="CAJNNW010031963">
    <property type="protein sequence ID" value="CAE8710250.1"/>
    <property type="molecule type" value="Genomic_DNA"/>
</dbReference>
<dbReference type="GO" id="GO:0006139">
    <property type="term" value="P:nucleobase-containing compound metabolic process"/>
    <property type="evidence" value="ECO:0007669"/>
    <property type="project" value="InterPro"/>
</dbReference>
<reference evidence="3" key="1">
    <citation type="submission" date="2021-02" db="EMBL/GenBank/DDBJ databases">
        <authorList>
            <person name="Dougan E. K."/>
            <person name="Rhodes N."/>
            <person name="Thang M."/>
            <person name="Chan C."/>
        </authorList>
    </citation>
    <scope>NUCLEOTIDE SEQUENCE</scope>
</reference>
<feature type="compositionally biased region" description="Basic and acidic residues" evidence="1">
    <location>
        <begin position="128"/>
        <end position="137"/>
    </location>
</feature>
<protein>
    <recommendedName>
        <fullName evidence="2">3'-5' exonuclease domain-containing protein</fullName>
    </recommendedName>
</protein>
<evidence type="ECO:0000313" key="4">
    <source>
        <dbReference type="Proteomes" id="UP000626109"/>
    </source>
</evidence>
<dbReference type="PANTHER" id="PTHR46814">
    <property type="entry name" value="EGALITARIAN, ISOFORM B"/>
    <property type="match status" value="1"/>
</dbReference>
<gene>
    <name evidence="3" type="ORF">PGLA2088_LOCUS35856</name>
</gene>
<feature type="domain" description="3'-5' exonuclease" evidence="2">
    <location>
        <begin position="133"/>
        <end position="318"/>
    </location>
</feature>
<sequence>MGLQSQSAVAASGVAFRISRALGLRERLLTARLRRQPGASGLRWPLDGRSSGQRQTLPVRWAAPQGSATATGSSTRAAVGGKCAVAATAPTHVVEFVSCASHAQRLVEELLASGRDSKMGGSYAAKAQAHESEGEGRADAQLASIHEVVLRADGPAVALDCEGVRLGRFGRVCLIQIASSTSGRLFLCDALRPGVVEALAPLLESPDVAKVMHDCREDSAALFHQHGVELRAVFDTQAAHSVLERRKGSSPYQVSSAELLRSRLAVRDPPETAELKSLMLRDPQLWARRPLPGPLVRYALHGVAKLLELRTSLLQDAEAADAARSQGQGAASRPRRASTSTRSSPGVSESSAEASALSAAEEMAHASARALDYRLLNQEFPAPEAMAKIGTRLWALAAACTTRAIYFKLNAGRVGVVSTPSALKRFEDVQPGDLALCVVSGISLNGTYLYLDRY</sequence>
<dbReference type="GO" id="GO:0003676">
    <property type="term" value="F:nucleic acid binding"/>
    <property type="evidence" value="ECO:0007669"/>
    <property type="project" value="InterPro"/>
</dbReference>
<evidence type="ECO:0000259" key="2">
    <source>
        <dbReference type="SMART" id="SM00474"/>
    </source>
</evidence>
<feature type="compositionally biased region" description="Low complexity" evidence="1">
    <location>
        <begin position="337"/>
        <end position="355"/>
    </location>
</feature>
<dbReference type="InterPro" id="IPR036397">
    <property type="entry name" value="RNaseH_sf"/>
</dbReference>
<dbReference type="SMART" id="SM00474">
    <property type="entry name" value="35EXOc"/>
    <property type="match status" value="1"/>
</dbReference>
<dbReference type="Proteomes" id="UP000626109">
    <property type="component" value="Unassembled WGS sequence"/>
</dbReference>
<feature type="region of interest" description="Disordered" evidence="1">
    <location>
        <begin position="320"/>
        <end position="355"/>
    </location>
</feature>
<dbReference type="InterPro" id="IPR002562">
    <property type="entry name" value="3'-5'_exonuclease_dom"/>
</dbReference>
<dbReference type="Pfam" id="PF01612">
    <property type="entry name" value="DNA_pol_A_exo1"/>
    <property type="match status" value="1"/>
</dbReference>
<comment type="caution">
    <text evidence="3">The sequence shown here is derived from an EMBL/GenBank/DDBJ whole genome shotgun (WGS) entry which is preliminary data.</text>
</comment>
<evidence type="ECO:0000256" key="1">
    <source>
        <dbReference type="SAM" id="MobiDB-lite"/>
    </source>
</evidence>